<comment type="caution">
    <text evidence="1">The sequence shown here is derived from an EMBL/GenBank/DDBJ whole genome shotgun (WGS) entry which is preliminary data.</text>
</comment>
<evidence type="ECO:0008006" key="3">
    <source>
        <dbReference type="Google" id="ProtNLM"/>
    </source>
</evidence>
<dbReference type="RefSeq" id="WP_191039215.1">
    <property type="nucleotide sequence ID" value="NZ_JACXAA010000003.1"/>
</dbReference>
<keyword evidence="2" id="KW-1185">Reference proteome</keyword>
<protein>
    <recommendedName>
        <fullName evidence="3">DUF3108 domain-containing protein</fullName>
    </recommendedName>
</protein>
<organism evidence="1 2">
    <name type="scientific">Spirosoma validum</name>
    <dbReference type="NCBI Taxonomy" id="2771355"/>
    <lineage>
        <taxon>Bacteria</taxon>
        <taxon>Pseudomonadati</taxon>
        <taxon>Bacteroidota</taxon>
        <taxon>Cytophagia</taxon>
        <taxon>Cytophagales</taxon>
        <taxon>Cytophagaceae</taxon>
        <taxon>Spirosoma</taxon>
    </lineage>
</organism>
<dbReference type="EMBL" id="JACXAA010000003">
    <property type="protein sequence ID" value="MBD2753622.1"/>
    <property type="molecule type" value="Genomic_DNA"/>
</dbReference>
<name>A0A927GDB4_9BACT</name>
<sequence length="251" mass="28596">MKHLLFTICIFAYSFTTSTAQVDTINTSNGKLNLAALQEGKRTYAVFFEDSLTGNRLTTADLWDRTIRFSTTPTGQKTYQFGWKWYQKDSLLADVTATGILSSLAPLTHNATYTKRGIRNFVFNGTTVTIPPASRRTARDSAFNVVMNPPAFEFPMDLEILPLLPFKKVGQEFAIAFYEPGSPASDYYRLTVTGREDLVMGGNAKINCWLLTIDYGQSDAHATFWISDQNREVVKMREYFRGRYRYKVKLY</sequence>
<dbReference type="Proteomes" id="UP000653797">
    <property type="component" value="Unassembled WGS sequence"/>
</dbReference>
<evidence type="ECO:0000313" key="2">
    <source>
        <dbReference type="Proteomes" id="UP000653797"/>
    </source>
</evidence>
<proteinExistence type="predicted"/>
<evidence type="ECO:0000313" key="1">
    <source>
        <dbReference type="EMBL" id="MBD2753622.1"/>
    </source>
</evidence>
<gene>
    <name evidence="1" type="ORF">IC230_12025</name>
</gene>
<dbReference type="AlphaFoldDB" id="A0A927GDB4"/>
<accession>A0A927GDB4</accession>
<reference evidence="1" key="1">
    <citation type="submission" date="2020-09" db="EMBL/GenBank/DDBJ databases">
        <authorList>
            <person name="Kim M.K."/>
        </authorList>
    </citation>
    <scope>NUCLEOTIDE SEQUENCE</scope>
    <source>
        <strain evidence="1">BT704</strain>
    </source>
</reference>